<dbReference type="Gene3D" id="2.40.170.20">
    <property type="entry name" value="TonB-dependent receptor, beta-barrel domain"/>
    <property type="match status" value="1"/>
</dbReference>
<evidence type="ECO:0000313" key="18">
    <source>
        <dbReference type="Proteomes" id="UP001596037"/>
    </source>
</evidence>
<evidence type="ECO:0000313" key="17">
    <source>
        <dbReference type="EMBL" id="MFC5497701.1"/>
    </source>
</evidence>
<dbReference type="InterPro" id="IPR039426">
    <property type="entry name" value="TonB-dep_rcpt-like"/>
</dbReference>
<feature type="signal peptide" evidence="14">
    <location>
        <begin position="1"/>
        <end position="19"/>
    </location>
</feature>
<dbReference type="SUPFAM" id="SSF56935">
    <property type="entry name" value="Porins"/>
    <property type="match status" value="1"/>
</dbReference>
<evidence type="ECO:0000256" key="13">
    <source>
        <dbReference type="RuleBase" id="RU003357"/>
    </source>
</evidence>
<evidence type="ECO:0000256" key="2">
    <source>
        <dbReference type="ARBA" id="ARBA00009810"/>
    </source>
</evidence>
<keyword evidence="18" id="KW-1185">Reference proteome</keyword>
<keyword evidence="7" id="KW-0406">Ion transport</keyword>
<evidence type="ECO:0000256" key="10">
    <source>
        <dbReference type="ARBA" id="ARBA00023170"/>
    </source>
</evidence>
<evidence type="ECO:0000256" key="6">
    <source>
        <dbReference type="ARBA" id="ARBA00022729"/>
    </source>
</evidence>
<feature type="domain" description="TonB-dependent receptor plug" evidence="16">
    <location>
        <begin position="48"/>
        <end position="152"/>
    </location>
</feature>
<dbReference type="Proteomes" id="UP001596037">
    <property type="component" value="Unassembled WGS sequence"/>
</dbReference>
<keyword evidence="8 13" id="KW-0798">TonB box</keyword>
<proteinExistence type="inferred from homology"/>
<evidence type="ECO:0000256" key="3">
    <source>
        <dbReference type="ARBA" id="ARBA00022448"/>
    </source>
</evidence>
<dbReference type="Gene3D" id="2.170.130.10">
    <property type="entry name" value="TonB-dependent receptor, plug domain"/>
    <property type="match status" value="1"/>
</dbReference>
<evidence type="ECO:0000256" key="7">
    <source>
        <dbReference type="ARBA" id="ARBA00023065"/>
    </source>
</evidence>
<dbReference type="CDD" id="cd01347">
    <property type="entry name" value="ligand_gated_channel"/>
    <property type="match status" value="1"/>
</dbReference>
<dbReference type="Pfam" id="PF00593">
    <property type="entry name" value="TonB_dep_Rec_b-barrel"/>
    <property type="match status" value="1"/>
</dbReference>
<evidence type="ECO:0000256" key="8">
    <source>
        <dbReference type="ARBA" id="ARBA00023077"/>
    </source>
</evidence>
<comment type="caution">
    <text evidence="17">The sequence shown here is derived from an EMBL/GenBank/DDBJ whole genome shotgun (WGS) entry which is preliminary data.</text>
</comment>
<evidence type="ECO:0000256" key="5">
    <source>
        <dbReference type="ARBA" id="ARBA00022692"/>
    </source>
</evidence>
<accession>A0ABW0NAJ4</accession>
<keyword evidence="5 12" id="KW-0812">Transmembrane</keyword>
<feature type="chain" id="PRO_5045142198" evidence="14">
    <location>
        <begin position="20"/>
        <end position="604"/>
    </location>
</feature>
<evidence type="ECO:0000259" key="16">
    <source>
        <dbReference type="Pfam" id="PF07715"/>
    </source>
</evidence>
<feature type="domain" description="TonB-dependent receptor-like beta-barrel" evidence="15">
    <location>
        <begin position="201"/>
        <end position="577"/>
    </location>
</feature>
<protein>
    <submittedName>
        <fullName evidence="17">TonB-dependent receptor domain-containing protein</fullName>
    </submittedName>
</protein>
<keyword evidence="3 12" id="KW-0813">Transport</keyword>
<evidence type="ECO:0000256" key="11">
    <source>
        <dbReference type="ARBA" id="ARBA00023237"/>
    </source>
</evidence>
<dbReference type="PANTHER" id="PTHR30069">
    <property type="entry name" value="TONB-DEPENDENT OUTER MEMBRANE RECEPTOR"/>
    <property type="match status" value="1"/>
</dbReference>
<organism evidence="17 18">
    <name type="scientific">Caenimonas terrae</name>
    <dbReference type="NCBI Taxonomy" id="696074"/>
    <lineage>
        <taxon>Bacteria</taxon>
        <taxon>Pseudomonadati</taxon>
        <taxon>Pseudomonadota</taxon>
        <taxon>Betaproteobacteria</taxon>
        <taxon>Burkholderiales</taxon>
        <taxon>Comamonadaceae</taxon>
        <taxon>Caenimonas</taxon>
    </lineage>
</organism>
<dbReference type="PANTHER" id="PTHR30069:SF53">
    <property type="entry name" value="COLICIN I RECEPTOR-RELATED"/>
    <property type="match status" value="1"/>
</dbReference>
<gene>
    <name evidence="17" type="ORF">ACFPOE_09160</name>
</gene>
<dbReference type="InterPro" id="IPR000531">
    <property type="entry name" value="Beta-barrel_TonB"/>
</dbReference>
<evidence type="ECO:0000256" key="14">
    <source>
        <dbReference type="SAM" id="SignalP"/>
    </source>
</evidence>
<evidence type="ECO:0000256" key="1">
    <source>
        <dbReference type="ARBA" id="ARBA00004571"/>
    </source>
</evidence>
<dbReference type="InterPro" id="IPR036942">
    <property type="entry name" value="Beta-barrel_TonB_sf"/>
</dbReference>
<dbReference type="InterPro" id="IPR037066">
    <property type="entry name" value="Plug_dom_sf"/>
</dbReference>
<sequence>MKHPVFPARLGLLPLACFAAFPAWPQARTYALNDVVVTATRSASAVDELVSDVTVISRETIENSTARTLPELLARSAGLQFSSSGGLGKTSSVFVRGTENRHTILLVDGVRLGSATTGNPTWDNIPLDMIERIEVLKGPASALYGSEGVGGVVQVFTRKGSTGFHPNASATAGSVGHRQLAAGASGGQGALGYSVGVQRTREQGFSATNARVPFGSFNPDPDGFSQDAVNASLQYRLSPDWRIDAGLLHSEGRNEFDDGPGRDAREVVRSQVAHVGVKGRLLPAWQSELTLARSEDVDDSVVAAFPGEFRTQQRQWTWQNTVDSPLGIVLAGLEQRLQKVDSSTAYVATRRTINSAFAGINGSSGPHSWQANLRRDDNSQFGANTTGFIGYGLRIAPAWRLSASHGTSFVAPSFNQLYYPDFGNPLLQPERGRNTDVALTWTAPGQEVRLVRFDNRIRGYMTSTTVPTNIPQSRIDGWTLGYDGRFGRLALRASLDRLDPRNELTGAQLPRRAKEQLALGADWEQGAWRYGASLLHVGERFDDVANTAPLAPYSTVDVYADWKFAPAWSVQAKLNNLTDRQYETALGYNQAPRSFYLTLRWQPK</sequence>
<keyword evidence="10 17" id="KW-0675">Receptor</keyword>
<evidence type="ECO:0000256" key="4">
    <source>
        <dbReference type="ARBA" id="ARBA00022452"/>
    </source>
</evidence>
<comment type="subcellular location">
    <subcellularLocation>
        <location evidence="1 12">Cell outer membrane</location>
        <topology evidence="1 12">Multi-pass membrane protein</topology>
    </subcellularLocation>
</comment>
<keyword evidence="9 12" id="KW-0472">Membrane</keyword>
<dbReference type="InterPro" id="IPR012910">
    <property type="entry name" value="Plug_dom"/>
</dbReference>
<keyword evidence="4 12" id="KW-1134">Transmembrane beta strand</keyword>
<name>A0ABW0NAJ4_9BURK</name>
<dbReference type="RefSeq" id="WP_376849780.1">
    <property type="nucleotide sequence ID" value="NZ_JBHSMF010000006.1"/>
</dbReference>
<evidence type="ECO:0000256" key="12">
    <source>
        <dbReference type="PROSITE-ProRule" id="PRU01360"/>
    </source>
</evidence>
<dbReference type="EMBL" id="JBHSMF010000006">
    <property type="protein sequence ID" value="MFC5497701.1"/>
    <property type="molecule type" value="Genomic_DNA"/>
</dbReference>
<reference evidence="18" key="1">
    <citation type="journal article" date="2019" name="Int. J. Syst. Evol. Microbiol.">
        <title>The Global Catalogue of Microorganisms (GCM) 10K type strain sequencing project: providing services to taxonomists for standard genome sequencing and annotation.</title>
        <authorList>
            <consortium name="The Broad Institute Genomics Platform"/>
            <consortium name="The Broad Institute Genome Sequencing Center for Infectious Disease"/>
            <person name="Wu L."/>
            <person name="Ma J."/>
        </authorList>
    </citation>
    <scope>NUCLEOTIDE SEQUENCE [LARGE SCALE GENOMIC DNA]</scope>
    <source>
        <strain evidence="18">CCUG 57401</strain>
    </source>
</reference>
<evidence type="ECO:0000256" key="9">
    <source>
        <dbReference type="ARBA" id="ARBA00023136"/>
    </source>
</evidence>
<comment type="similarity">
    <text evidence="2 12 13">Belongs to the TonB-dependent receptor family.</text>
</comment>
<keyword evidence="6 14" id="KW-0732">Signal</keyword>
<evidence type="ECO:0000259" key="15">
    <source>
        <dbReference type="Pfam" id="PF00593"/>
    </source>
</evidence>
<keyword evidence="11 12" id="KW-0998">Cell outer membrane</keyword>
<dbReference type="PROSITE" id="PS52016">
    <property type="entry name" value="TONB_DEPENDENT_REC_3"/>
    <property type="match status" value="1"/>
</dbReference>
<dbReference type="Pfam" id="PF07715">
    <property type="entry name" value="Plug"/>
    <property type="match status" value="1"/>
</dbReference>